<protein>
    <submittedName>
        <fullName evidence="1">Uncharacterized protein</fullName>
    </submittedName>
</protein>
<comment type="caution">
    <text evidence="1">The sequence shown here is derived from an EMBL/GenBank/DDBJ whole genome shotgun (WGS) entry which is preliminary data.</text>
</comment>
<keyword evidence="2" id="KW-1185">Reference proteome</keyword>
<dbReference type="Proteomes" id="UP000253303">
    <property type="component" value="Unassembled WGS sequence"/>
</dbReference>
<evidence type="ECO:0000313" key="2">
    <source>
        <dbReference type="Proteomes" id="UP000253303"/>
    </source>
</evidence>
<dbReference type="OrthoDB" id="3542878at2"/>
<evidence type="ECO:0000313" key="1">
    <source>
        <dbReference type="EMBL" id="RBQ14314.1"/>
    </source>
</evidence>
<sequence length="135" mass="15569">MVRLVRRMPVPGWIRRSARSWLDAHYVRRVDHKNDIRDSLWEIKVVARELAELRAEVERLNARVAKIAPAAKSAPDQARMARWDDAHRLAVETASAMDRILQNEVLLWQAVDRVESAREAGEAREAREAARDGIR</sequence>
<reference evidence="1 2" key="1">
    <citation type="submission" date="2018-06" db="EMBL/GenBank/DDBJ databases">
        <title>Sphaerisporangium craniellae sp. nov., isolated from a marine sponge in the South China Sea.</title>
        <authorList>
            <person name="Li L."/>
        </authorList>
    </citation>
    <scope>NUCLEOTIDE SEQUENCE [LARGE SCALE GENOMIC DNA]</scope>
    <source>
        <strain evidence="1 2">LHW63015</strain>
    </source>
</reference>
<organism evidence="1 2">
    <name type="scientific">Spongiactinospora rosea</name>
    <dbReference type="NCBI Taxonomy" id="2248750"/>
    <lineage>
        <taxon>Bacteria</taxon>
        <taxon>Bacillati</taxon>
        <taxon>Actinomycetota</taxon>
        <taxon>Actinomycetes</taxon>
        <taxon>Streptosporangiales</taxon>
        <taxon>Streptosporangiaceae</taxon>
        <taxon>Spongiactinospora</taxon>
    </lineage>
</organism>
<gene>
    <name evidence="1" type="ORF">DP939_41625</name>
</gene>
<dbReference type="EMBL" id="QMEY01000035">
    <property type="protein sequence ID" value="RBQ14314.1"/>
    <property type="molecule type" value="Genomic_DNA"/>
</dbReference>
<proteinExistence type="predicted"/>
<dbReference type="AlphaFoldDB" id="A0A366LLY4"/>
<accession>A0A366LLY4</accession>
<name>A0A366LLY4_9ACTN</name>